<comment type="caution">
    <text evidence="1">The sequence shown here is derived from an EMBL/GenBank/DDBJ whole genome shotgun (WGS) entry which is preliminary data.</text>
</comment>
<proteinExistence type="predicted"/>
<dbReference type="EMBL" id="JBHSGO010000169">
    <property type="protein sequence ID" value="MFC4666049.1"/>
    <property type="molecule type" value="Genomic_DNA"/>
</dbReference>
<name>A0ABV9K7K6_9PORP</name>
<dbReference type="RefSeq" id="WP_380078736.1">
    <property type="nucleotide sequence ID" value="NZ_JBHSGO010000169.1"/>
</dbReference>
<accession>A0ABV9K7K6</accession>
<dbReference type="Proteomes" id="UP001596020">
    <property type="component" value="Unassembled WGS sequence"/>
</dbReference>
<reference evidence="2" key="1">
    <citation type="journal article" date="2019" name="Int. J. Syst. Evol. Microbiol.">
        <title>The Global Catalogue of Microorganisms (GCM) 10K type strain sequencing project: providing services to taxonomists for standard genome sequencing and annotation.</title>
        <authorList>
            <consortium name="The Broad Institute Genomics Platform"/>
            <consortium name="The Broad Institute Genome Sequencing Center for Infectious Disease"/>
            <person name="Wu L."/>
            <person name="Ma J."/>
        </authorList>
    </citation>
    <scope>NUCLEOTIDE SEQUENCE [LARGE SCALE GENOMIC DNA]</scope>
    <source>
        <strain evidence="2">CGMCC 4.7357</strain>
    </source>
</reference>
<protein>
    <submittedName>
        <fullName evidence="1">Uncharacterized protein</fullName>
    </submittedName>
</protein>
<organism evidence="1 2">
    <name type="scientific">Falsiporphyromonas endometrii</name>
    <dbReference type="NCBI Taxonomy" id="1387297"/>
    <lineage>
        <taxon>Bacteria</taxon>
        <taxon>Pseudomonadati</taxon>
        <taxon>Bacteroidota</taxon>
        <taxon>Bacteroidia</taxon>
        <taxon>Bacteroidales</taxon>
        <taxon>Porphyromonadaceae</taxon>
        <taxon>Falsiporphyromonas</taxon>
    </lineage>
</organism>
<keyword evidence="2" id="KW-1185">Reference proteome</keyword>
<evidence type="ECO:0000313" key="1">
    <source>
        <dbReference type="EMBL" id="MFC4666049.1"/>
    </source>
</evidence>
<evidence type="ECO:0000313" key="2">
    <source>
        <dbReference type="Proteomes" id="UP001596020"/>
    </source>
</evidence>
<sequence length="89" mass="9912">MEMSILLTILFIITSLGGLFLQRGKICLVTGEQMEASLTIKYNLKNGLPIWAVKFVEGEVYLLNIVALIVDLKATQTTLIQPQNLKFEG</sequence>
<gene>
    <name evidence="1" type="ORF">ACFO3G_05475</name>
</gene>